<evidence type="ECO:0000259" key="18">
    <source>
        <dbReference type="PROSITE" id="PS50089"/>
    </source>
</evidence>
<keyword evidence="8 14" id="KW-0863">Zinc-finger</keyword>
<dbReference type="SMART" id="SM01197">
    <property type="entry name" value="FANCL_C"/>
    <property type="match status" value="1"/>
</dbReference>
<dbReference type="GO" id="GO:0016020">
    <property type="term" value="C:membrane"/>
    <property type="evidence" value="ECO:0007669"/>
    <property type="project" value="UniProtKB-SubCell"/>
</dbReference>
<evidence type="ECO:0000256" key="1">
    <source>
        <dbReference type="ARBA" id="ARBA00000900"/>
    </source>
</evidence>
<dbReference type="AlphaFoldDB" id="A0A7J7DUF0"/>
<keyword evidence="7" id="KW-0479">Metal-binding</keyword>
<evidence type="ECO:0000256" key="8">
    <source>
        <dbReference type="ARBA" id="ARBA00022771"/>
    </source>
</evidence>
<evidence type="ECO:0000256" key="2">
    <source>
        <dbReference type="ARBA" id="ARBA00004167"/>
    </source>
</evidence>
<evidence type="ECO:0000256" key="14">
    <source>
        <dbReference type="PROSITE-ProRule" id="PRU00175"/>
    </source>
</evidence>
<dbReference type="PANTHER" id="PTHR46913">
    <property type="entry name" value="RING-H2 FINGER PROTEIN ATL16"/>
    <property type="match status" value="1"/>
</dbReference>
<dbReference type="EC" id="2.3.2.27" evidence="4"/>
<dbReference type="Gene3D" id="3.30.40.10">
    <property type="entry name" value="Zinc/RING finger domain, C3HC4 (zinc finger)"/>
    <property type="match status" value="1"/>
</dbReference>
<dbReference type="InterPro" id="IPR044600">
    <property type="entry name" value="ATL1/ATL16-like"/>
</dbReference>
<dbReference type="EMBL" id="JAAARO010000003">
    <property type="protein sequence ID" value="KAF5749766.1"/>
    <property type="molecule type" value="Genomic_DNA"/>
</dbReference>
<keyword evidence="17" id="KW-0732">Signal</keyword>
<evidence type="ECO:0000313" key="20">
    <source>
        <dbReference type="EMBL" id="KAF5749766.1"/>
    </source>
</evidence>
<evidence type="ECO:0000256" key="17">
    <source>
        <dbReference type="SAM" id="SignalP"/>
    </source>
</evidence>
<feature type="transmembrane region" description="Helical" evidence="16">
    <location>
        <begin position="52"/>
        <end position="71"/>
    </location>
</feature>
<keyword evidence="10" id="KW-0862">Zinc</keyword>
<evidence type="ECO:0000256" key="4">
    <source>
        <dbReference type="ARBA" id="ARBA00012483"/>
    </source>
</evidence>
<dbReference type="GO" id="GO:0061630">
    <property type="term" value="F:ubiquitin protein ligase activity"/>
    <property type="evidence" value="ECO:0007669"/>
    <property type="project" value="UniProtKB-EC"/>
</dbReference>
<dbReference type="InParanoid" id="A0A7J7DUF0"/>
<dbReference type="EMBL" id="JAAARO010000003">
    <property type="protein sequence ID" value="KAF5749756.1"/>
    <property type="molecule type" value="Genomic_DNA"/>
</dbReference>
<comment type="pathway">
    <text evidence="3">Protein modification; protein ubiquitination.</text>
</comment>
<accession>A0A7J7DUF0</accession>
<dbReference type="Pfam" id="PF13639">
    <property type="entry name" value="zf-RING_2"/>
    <property type="match status" value="1"/>
</dbReference>
<dbReference type="SMART" id="SM00184">
    <property type="entry name" value="RING"/>
    <property type="match status" value="1"/>
</dbReference>
<comment type="subcellular location">
    <subcellularLocation>
        <location evidence="2">Membrane</location>
        <topology evidence="2">Single-pass membrane protein</topology>
    </subcellularLocation>
</comment>
<feature type="signal peptide" evidence="17">
    <location>
        <begin position="1"/>
        <end position="28"/>
    </location>
</feature>
<dbReference type="GO" id="GO:0016567">
    <property type="term" value="P:protein ubiquitination"/>
    <property type="evidence" value="ECO:0007669"/>
    <property type="project" value="InterPro"/>
</dbReference>
<keyword evidence="11 16" id="KW-1133">Transmembrane helix</keyword>
<name>A0A7J7DUF0_TRIWF</name>
<keyword evidence="6 16" id="KW-0812">Transmembrane</keyword>
<feature type="compositionally biased region" description="Polar residues" evidence="15">
    <location>
        <begin position="228"/>
        <end position="240"/>
    </location>
</feature>
<evidence type="ECO:0000256" key="15">
    <source>
        <dbReference type="SAM" id="MobiDB-lite"/>
    </source>
</evidence>
<gene>
    <name evidence="19" type="ORF">HS088_TW03G00081</name>
    <name evidence="20" type="ORF">HS088_TW03G00091</name>
</gene>
<evidence type="ECO:0000256" key="10">
    <source>
        <dbReference type="ARBA" id="ARBA00022833"/>
    </source>
</evidence>
<keyword evidence="12 16" id="KW-0472">Membrane</keyword>
<dbReference type="InterPro" id="IPR013083">
    <property type="entry name" value="Znf_RING/FYVE/PHD"/>
</dbReference>
<reference evidence="19 21" key="1">
    <citation type="journal article" date="2020" name="Nat. Commun.">
        <title>Genome of Tripterygium wilfordii and identification of cytochrome P450 involved in triptolide biosynthesis.</title>
        <authorList>
            <person name="Tu L."/>
            <person name="Su P."/>
            <person name="Zhang Z."/>
            <person name="Gao L."/>
            <person name="Wang J."/>
            <person name="Hu T."/>
            <person name="Zhou J."/>
            <person name="Zhang Y."/>
            <person name="Zhao Y."/>
            <person name="Liu Y."/>
            <person name="Song Y."/>
            <person name="Tong Y."/>
            <person name="Lu Y."/>
            <person name="Yang J."/>
            <person name="Xu C."/>
            <person name="Jia M."/>
            <person name="Peters R.J."/>
            <person name="Huang L."/>
            <person name="Gao W."/>
        </authorList>
    </citation>
    <scope>NUCLEOTIDE SEQUENCE [LARGE SCALE GENOMIC DNA]</scope>
    <source>
        <strain evidence="21">cv. XIE 37</strain>
        <strain evidence="19">XIE 37</strain>
        <tissue evidence="19">Leaf</tissue>
    </source>
</reference>
<evidence type="ECO:0000256" key="13">
    <source>
        <dbReference type="ARBA" id="ARBA00024209"/>
    </source>
</evidence>
<dbReference type="Proteomes" id="UP000593562">
    <property type="component" value="Unassembled WGS sequence"/>
</dbReference>
<dbReference type="CDD" id="cd16461">
    <property type="entry name" value="RING-H2_EL5-like"/>
    <property type="match status" value="1"/>
</dbReference>
<evidence type="ECO:0000256" key="3">
    <source>
        <dbReference type="ARBA" id="ARBA00004906"/>
    </source>
</evidence>
<keyword evidence="21" id="KW-1185">Reference proteome</keyword>
<evidence type="ECO:0000256" key="6">
    <source>
        <dbReference type="ARBA" id="ARBA00022692"/>
    </source>
</evidence>
<feature type="region of interest" description="Disordered" evidence="15">
    <location>
        <begin position="214"/>
        <end position="241"/>
    </location>
</feature>
<organism evidence="19 21">
    <name type="scientific">Tripterygium wilfordii</name>
    <name type="common">Thunder God vine</name>
    <dbReference type="NCBI Taxonomy" id="458696"/>
    <lineage>
        <taxon>Eukaryota</taxon>
        <taxon>Viridiplantae</taxon>
        <taxon>Streptophyta</taxon>
        <taxon>Embryophyta</taxon>
        <taxon>Tracheophyta</taxon>
        <taxon>Spermatophyta</taxon>
        <taxon>Magnoliopsida</taxon>
        <taxon>eudicotyledons</taxon>
        <taxon>Gunneridae</taxon>
        <taxon>Pentapetalae</taxon>
        <taxon>rosids</taxon>
        <taxon>fabids</taxon>
        <taxon>Celastrales</taxon>
        <taxon>Celastraceae</taxon>
        <taxon>Tripterygium</taxon>
    </lineage>
</organism>
<keyword evidence="9" id="KW-0833">Ubl conjugation pathway</keyword>
<dbReference type="GO" id="GO:0008270">
    <property type="term" value="F:zinc ion binding"/>
    <property type="evidence" value="ECO:0007669"/>
    <property type="project" value="UniProtKB-KW"/>
</dbReference>
<evidence type="ECO:0000256" key="5">
    <source>
        <dbReference type="ARBA" id="ARBA00022679"/>
    </source>
</evidence>
<comment type="catalytic activity">
    <reaction evidence="1">
        <text>S-ubiquitinyl-[E2 ubiquitin-conjugating enzyme]-L-cysteine + [acceptor protein]-L-lysine = [E2 ubiquitin-conjugating enzyme]-L-cysteine + N(6)-ubiquitinyl-[acceptor protein]-L-lysine.</text>
        <dbReference type="EC" id="2.3.2.27"/>
    </reaction>
</comment>
<feature type="domain" description="RING-type" evidence="18">
    <location>
        <begin position="127"/>
        <end position="169"/>
    </location>
</feature>
<dbReference type="InterPro" id="IPR001841">
    <property type="entry name" value="Znf_RING"/>
</dbReference>
<dbReference type="PROSITE" id="PS50089">
    <property type="entry name" value="ZF_RING_2"/>
    <property type="match status" value="1"/>
</dbReference>
<sequence>MTINLGRPIYVLSWVYTLFIVLPAVCQGQSTNSSSNNGFSGSFHIDKSGVTMVIIFVSVLFSATTLSYYIYRLCCIEAVTISLPFQPSAADGGPTCGGLDHDIIETFPILIYSDVKNVKIGGESMECAICLSEFEDHDTLRFIPICHHVFHPDCIDAWLSSRTTCPFCRANLTEKFEQEPPETNGDNSQSESIETNAPDQIVIVTASEDQNVIVPPRPKKVHGKFSRSHSTGHSMVQSTETTERYTLRLPVDVRRQILMANAKLNRVRSMNLLLDTEGSSTKGRRSYACDEGSGKDTRLKSLQIERPKKWVFCATPPFVTRGGGGRSVRIARFGNDREGSTYGGSVRITKFGNDREGSFNSGSVGNARSCNDVEELSVNGKTRLLASIKMPDFFSRRSDGVEESSSARLSV</sequence>
<protein>
    <recommendedName>
        <fullName evidence="4">RING-type E3 ubiquitin transferase</fullName>
        <ecNumber evidence="4">2.3.2.27</ecNumber>
    </recommendedName>
</protein>
<dbReference type="OrthoDB" id="8062037at2759"/>
<evidence type="ECO:0000256" key="16">
    <source>
        <dbReference type="SAM" id="Phobius"/>
    </source>
</evidence>
<evidence type="ECO:0000313" key="21">
    <source>
        <dbReference type="Proteomes" id="UP000593562"/>
    </source>
</evidence>
<feature type="chain" id="PRO_5033594739" description="RING-type E3 ubiquitin transferase" evidence="17">
    <location>
        <begin position="29"/>
        <end position="411"/>
    </location>
</feature>
<keyword evidence="5" id="KW-0808">Transferase</keyword>
<comment type="caution">
    <text evidence="19">The sequence shown here is derived from an EMBL/GenBank/DDBJ whole genome shotgun (WGS) entry which is preliminary data.</text>
</comment>
<proteinExistence type="inferred from homology"/>
<dbReference type="PANTHER" id="PTHR46913:SF1">
    <property type="entry name" value="RING-H2 FINGER PROTEIN ATL16"/>
    <property type="match status" value="1"/>
</dbReference>
<comment type="similarity">
    <text evidence="13">Belongs to the RING-type zinc finger family. ATL subfamily.</text>
</comment>
<evidence type="ECO:0000256" key="9">
    <source>
        <dbReference type="ARBA" id="ARBA00022786"/>
    </source>
</evidence>
<evidence type="ECO:0000256" key="7">
    <source>
        <dbReference type="ARBA" id="ARBA00022723"/>
    </source>
</evidence>
<evidence type="ECO:0000313" key="19">
    <source>
        <dbReference type="EMBL" id="KAF5749756.1"/>
    </source>
</evidence>
<dbReference type="SUPFAM" id="SSF57850">
    <property type="entry name" value="RING/U-box"/>
    <property type="match status" value="1"/>
</dbReference>
<evidence type="ECO:0000256" key="12">
    <source>
        <dbReference type="ARBA" id="ARBA00023136"/>
    </source>
</evidence>
<evidence type="ECO:0000256" key="11">
    <source>
        <dbReference type="ARBA" id="ARBA00022989"/>
    </source>
</evidence>
<feature type="compositionally biased region" description="Basic residues" evidence="15">
    <location>
        <begin position="217"/>
        <end position="227"/>
    </location>
</feature>
<dbReference type="FunFam" id="3.30.40.10:FF:000187">
    <property type="entry name" value="E3 ubiquitin-protein ligase ATL6"/>
    <property type="match status" value="1"/>
</dbReference>